<dbReference type="Proteomes" id="UP000027778">
    <property type="component" value="Unassembled WGS sequence"/>
</dbReference>
<keyword evidence="3" id="KW-1185">Reference proteome</keyword>
<sequence length="172" mass="19816">MRIKHIVFVMCMCVVFAVVGCGKKDVEPVAIDEKNDKCDVCNMAVMDNQFATEVILENGQALKFDDIGCMHKWMDENKNEKTKEKFVRDYNTKGWVSLDKATYVYDKTIKTPMTYNVISFKEKKDAESFVAKHTGKVISYKELADHKWEMNKEMMGKMKKEHGKEGSTGHSH</sequence>
<evidence type="ECO:0000256" key="1">
    <source>
        <dbReference type="SAM" id="SignalP"/>
    </source>
</evidence>
<protein>
    <recommendedName>
        <fullName evidence="4">Lipoprotein</fullName>
    </recommendedName>
</protein>
<dbReference type="PANTHER" id="PTHR41247">
    <property type="entry name" value="HTH-TYPE TRANSCRIPTIONAL REPRESSOR YCNK"/>
    <property type="match status" value="1"/>
</dbReference>
<dbReference type="InterPro" id="IPR008719">
    <property type="entry name" value="N2O_reductase_NosL"/>
</dbReference>
<dbReference type="SUPFAM" id="SSF160387">
    <property type="entry name" value="NosL/MerB-like"/>
    <property type="match status" value="1"/>
</dbReference>
<evidence type="ECO:0000313" key="2">
    <source>
        <dbReference type="EMBL" id="KEK23334.1"/>
    </source>
</evidence>
<dbReference type="eggNOG" id="COG4314">
    <property type="taxonomic scope" value="Bacteria"/>
</dbReference>
<reference evidence="2 3" key="1">
    <citation type="submission" date="2014-06" db="EMBL/GenBank/DDBJ databases">
        <title>Draft genome sequence of Bacillus gaemokensis JCM 15801 (MCCC 1A00707).</title>
        <authorList>
            <person name="Lai Q."/>
            <person name="Liu Y."/>
            <person name="Shao Z."/>
        </authorList>
    </citation>
    <scope>NUCLEOTIDE SEQUENCE [LARGE SCALE GENOMIC DNA]</scope>
    <source>
        <strain evidence="2 3">JCM 15801</strain>
    </source>
</reference>
<dbReference type="AlphaFoldDB" id="A0A073K7S6"/>
<dbReference type="RefSeq" id="WP_033675723.1">
    <property type="nucleotide sequence ID" value="NZ_JOTM01000017.1"/>
</dbReference>
<evidence type="ECO:0008006" key="4">
    <source>
        <dbReference type="Google" id="ProtNLM"/>
    </source>
</evidence>
<dbReference type="Pfam" id="PF05573">
    <property type="entry name" value="NosL"/>
    <property type="match status" value="1"/>
</dbReference>
<keyword evidence="1" id="KW-0732">Signal</keyword>
<dbReference type="PANTHER" id="PTHR41247:SF1">
    <property type="entry name" value="HTH-TYPE TRANSCRIPTIONAL REPRESSOR YCNK"/>
    <property type="match status" value="1"/>
</dbReference>
<accession>A0A073K7S6</accession>
<gene>
    <name evidence="2" type="ORF">BAGA_09445</name>
</gene>
<dbReference type="EMBL" id="JOTM01000017">
    <property type="protein sequence ID" value="KEK23334.1"/>
    <property type="molecule type" value="Genomic_DNA"/>
</dbReference>
<dbReference type="OrthoDB" id="9792749at2"/>
<feature type="signal peptide" evidence="1">
    <location>
        <begin position="1"/>
        <end position="17"/>
    </location>
</feature>
<name>A0A073K7S6_9BACI</name>
<dbReference type="STRING" id="574375.AZF08_21455"/>
<comment type="caution">
    <text evidence="2">The sequence shown here is derived from an EMBL/GenBank/DDBJ whole genome shotgun (WGS) entry which is preliminary data.</text>
</comment>
<proteinExistence type="predicted"/>
<organism evidence="2 3">
    <name type="scientific">Bacillus gaemokensis</name>
    <dbReference type="NCBI Taxonomy" id="574375"/>
    <lineage>
        <taxon>Bacteria</taxon>
        <taxon>Bacillati</taxon>
        <taxon>Bacillota</taxon>
        <taxon>Bacilli</taxon>
        <taxon>Bacillales</taxon>
        <taxon>Bacillaceae</taxon>
        <taxon>Bacillus</taxon>
        <taxon>Bacillus cereus group</taxon>
    </lineage>
</organism>
<dbReference type="Gene3D" id="3.30.70.2050">
    <property type="match status" value="1"/>
</dbReference>
<evidence type="ECO:0000313" key="3">
    <source>
        <dbReference type="Proteomes" id="UP000027778"/>
    </source>
</evidence>
<feature type="chain" id="PRO_5038740332" description="Lipoprotein" evidence="1">
    <location>
        <begin position="18"/>
        <end position="172"/>
    </location>
</feature>
<dbReference type="PROSITE" id="PS51257">
    <property type="entry name" value="PROKAR_LIPOPROTEIN"/>
    <property type="match status" value="1"/>
</dbReference>